<dbReference type="InterPro" id="IPR011990">
    <property type="entry name" value="TPR-like_helical_dom_sf"/>
</dbReference>
<proteinExistence type="predicted"/>
<dbReference type="SMART" id="SM00028">
    <property type="entry name" value="TPR"/>
    <property type="match status" value="2"/>
</dbReference>
<dbReference type="InterPro" id="IPR019734">
    <property type="entry name" value="TPR_rpt"/>
</dbReference>
<keyword evidence="1" id="KW-0802">TPR repeat</keyword>
<sequence length="318" mass="34465">MTEEGKAKMIANVRQQAQAQNHGGAAGSGANTEKLLSQLALSQTVDIVQLLPATAQSRWYGVNMYVDDQGVAKGASLNRRASDVCVQCGLATEVRGDAFVARVWDDQEGFERLDMRVRDLASDASWVREARERNSNRPDLQAAHARLTDVTGKPKEPAEPSLPPAERLEKASLLRAEGTAAFKAGEVAVAIEKYEGALALYTPPPKPPLNEGEAAQAQEVRLTCLQNLAMSKLKQDKPYEAISACDLALELDDGAAKAWYRRGQACMMLHQYGVARKNLTRAATLLPSSREIRDDIEKCKRQAAAKAADFSSDQAAAS</sequence>
<feature type="repeat" description="TPR" evidence="1">
    <location>
        <begin position="256"/>
        <end position="289"/>
    </location>
</feature>
<dbReference type="PANTHER" id="PTHR46512:SF10">
    <property type="entry name" value="FK506-BINDING PROTEIN-LIKE"/>
    <property type="match status" value="1"/>
</dbReference>
<dbReference type="InterPro" id="IPR050754">
    <property type="entry name" value="FKBP4/5/8-like"/>
</dbReference>
<accession>A0A7S0ITX1</accession>
<evidence type="ECO:0000256" key="2">
    <source>
        <dbReference type="SAM" id="MobiDB-lite"/>
    </source>
</evidence>
<gene>
    <name evidence="3" type="ORF">CLEP1334_LOCUS6456</name>
</gene>
<dbReference type="Gene3D" id="1.25.40.10">
    <property type="entry name" value="Tetratricopeptide repeat domain"/>
    <property type="match status" value="1"/>
</dbReference>
<dbReference type="PANTHER" id="PTHR46512">
    <property type="entry name" value="PEPTIDYLPROLYL ISOMERASE"/>
    <property type="match status" value="1"/>
</dbReference>
<reference evidence="3" key="1">
    <citation type="submission" date="2021-01" db="EMBL/GenBank/DDBJ databases">
        <authorList>
            <person name="Corre E."/>
            <person name="Pelletier E."/>
            <person name="Niang G."/>
            <person name="Scheremetjew M."/>
            <person name="Finn R."/>
            <person name="Kale V."/>
            <person name="Holt S."/>
            <person name="Cochrane G."/>
            <person name="Meng A."/>
            <person name="Brown T."/>
            <person name="Cohen L."/>
        </authorList>
    </citation>
    <scope>NUCLEOTIDE SEQUENCE</scope>
    <source>
        <strain evidence="3">RCC1130</strain>
    </source>
</reference>
<dbReference type="SUPFAM" id="SSF48452">
    <property type="entry name" value="TPR-like"/>
    <property type="match status" value="1"/>
</dbReference>
<dbReference type="EMBL" id="HBER01012962">
    <property type="protein sequence ID" value="CAD8531204.1"/>
    <property type="molecule type" value="Transcribed_RNA"/>
</dbReference>
<evidence type="ECO:0000256" key="1">
    <source>
        <dbReference type="PROSITE-ProRule" id="PRU00339"/>
    </source>
</evidence>
<protein>
    <submittedName>
        <fullName evidence="3">Uncharacterized protein</fullName>
    </submittedName>
</protein>
<name>A0A7S0ITX1_9EUKA</name>
<dbReference type="AlphaFoldDB" id="A0A7S0ITX1"/>
<dbReference type="PROSITE" id="PS50005">
    <property type="entry name" value="TPR"/>
    <property type="match status" value="1"/>
</dbReference>
<feature type="region of interest" description="Disordered" evidence="2">
    <location>
        <begin position="131"/>
        <end position="165"/>
    </location>
</feature>
<evidence type="ECO:0000313" key="3">
    <source>
        <dbReference type="EMBL" id="CAD8531204.1"/>
    </source>
</evidence>
<organism evidence="3">
    <name type="scientific">Calcidiscus leptoporus</name>
    <dbReference type="NCBI Taxonomy" id="127549"/>
    <lineage>
        <taxon>Eukaryota</taxon>
        <taxon>Haptista</taxon>
        <taxon>Haptophyta</taxon>
        <taxon>Prymnesiophyceae</taxon>
        <taxon>Coccolithales</taxon>
        <taxon>Calcidiscaceae</taxon>
        <taxon>Calcidiscus</taxon>
    </lineage>
</organism>